<keyword evidence="2" id="KW-1185">Reference proteome</keyword>
<dbReference type="AlphaFoldDB" id="A0A9P6DIK3"/>
<comment type="caution">
    <text evidence="1">The sequence shown here is derived from an EMBL/GenBank/DDBJ whole genome shotgun (WGS) entry which is preliminary data.</text>
</comment>
<accession>A0A9P6DIK3</accession>
<name>A0A9P6DIK3_PLEER</name>
<dbReference type="Proteomes" id="UP000807025">
    <property type="component" value="Unassembled WGS sequence"/>
</dbReference>
<sequence>MTSRPSTYPLILVYLSGMSLTYSRPASLFGNGHAIPVIGASDQLIDSTHSIYSAWRVASKLRAHITGTWTSSSHAHYVGK</sequence>
<protein>
    <submittedName>
        <fullName evidence="1">Uncharacterized protein</fullName>
    </submittedName>
</protein>
<gene>
    <name evidence="1" type="ORF">BDN71DRAFT_1442584</name>
</gene>
<proteinExistence type="predicted"/>
<evidence type="ECO:0000313" key="2">
    <source>
        <dbReference type="Proteomes" id="UP000807025"/>
    </source>
</evidence>
<reference evidence="1" key="1">
    <citation type="submission" date="2020-11" db="EMBL/GenBank/DDBJ databases">
        <authorList>
            <consortium name="DOE Joint Genome Institute"/>
            <person name="Ahrendt S."/>
            <person name="Riley R."/>
            <person name="Andreopoulos W."/>
            <person name="Labutti K."/>
            <person name="Pangilinan J."/>
            <person name="Ruiz-Duenas F.J."/>
            <person name="Barrasa J.M."/>
            <person name="Sanchez-Garcia M."/>
            <person name="Camarero S."/>
            <person name="Miyauchi S."/>
            <person name="Serrano A."/>
            <person name="Linde D."/>
            <person name="Babiker R."/>
            <person name="Drula E."/>
            <person name="Ayuso-Fernandez I."/>
            <person name="Pacheco R."/>
            <person name="Padilla G."/>
            <person name="Ferreira P."/>
            <person name="Barriuso J."/>
            <person name="Kellner H."/>
            <person name="Castanera R."/>
            <person name="Alfaro M."/>
            <person name="Ramirez L."/>
            <person name="Pisabarro A.G."/>
            <person name="Kuo A."/>
            <person name="Tritt A."/>
            <person name="Lipzen A."/>
            <person name="He G."/>
            <person name="Yan M."/>
            <person name="Ng V."/>
            <person name="Cullen D."/>
            <person name="Martin F."/>
            <person name="Rosso M.-N."/>
            <person name="Henrissat B."/>
            <person name="Hibbett D."/>
            <person name="Martinez A.T."/>
            <person name="Grigoriev I.V."/>
        </authorList>
    </citation>
    <scope>NUCLEOTIDE SEQUENCE</scope>
    <source>
        <strain evidence="1">ATCC 90797</strain>
    </source>
</reference>
<dbReference type="EMBL" id="MU154534">
    <property type="protein sequence ID" value="KAF9499073.1"/>
    <property type="molecule type" value="Genomic_DNA"/>
</dbReference>
<organism evidence="1 2">
    <name type="scientific">Pleurotus eryngii</name>
    <name type="common">Boletus of the steppes</name>
    <dbReference type="NCBI Taxonomy" id="5323"/>
    <lineage>
        <taxon>Eukaryota</taxon>
        <taxon>Fungi</taxon>
        <taxon>Dikarya</taxon>
        <taxon>Basidiomycota</taxon>
        <taxon>Agaricomycotina</taxon>
        <taxon>Agaricomycetes</taxon>
        <taxon>Agaricomycetidae</taxon>
        <taxon>Agaricales</taxon>
        <taxon>Pleurotineae</taxon>
        <taxon>Pleurotaceae</taxon>
        <taxon>Pleurotus</taxon>
    </lineage>
</organism>
<evidence type="ECO:0000313" key="1">
    <source>
        <dbReference type="EMBL" id="KAF9499073.1"/>
    </source>
</evidence>